<organism evidence="2 3">
    <name type="scientific">Portunus trituberculatus</name>
    <name type="common">Swimming crab</name>
    <name type="synonym">Neptunus trituberculatus</name>
    <dbReference type="NCBI Taxonomy" id="210409"/>
    <lineage>
        <taxon>Eukaryota</taxon>
        <taxon>Metazoa</taxon>
        <taxon>Ecdysozoa</taxon>
        <taxon>Arthropoda</taxon>
        <taxon>Crustacea</taxon>
        <taxon>Multicrustacea</taxon>
        <taxon>Malacostraca</taxon>
        <taxon>Eumalacostraca</taxon>
        <taxon>Eucarida</taxon>
        <taxon>Decapoda</taxon>
        <taxon>Pleocyemata</taxon>
        <taxon>Brachyura</taxon>
        <taxon>Eubrachyura</taxon>
        <taxon>Portunoidea</taxon>
        <taxon>Portunidae</taxon>
        <taxon>Portuninae</taxon>
        <taxon>Portunus</taxon>
    </lineage>
</organism>
<name>A0A5B7EHA4_PORTR</name>
<feature type="compositionally biased region" description="Polar residues" evidence="1">
    <location>
        <begin position="33"/>
        <end position="47"/>
    </location>
</feature>
<evidence type="ECO:0000313" key="3">
    <source>
        <dbReference type="Proteomes" id="UP000324222"/>
    </source>
</evidence>
<dbReference type="EMBL" id="VSRR010002529">
    <property type="protein sequence ID" value="MPC31924.1"/>
    <property type="molecule type" value="Genomic_DNA"/>
</dbReference>
<comment type="caution">
    <text evidence="2">The sequence shown here is derived from an EMBL/GenBank/DDBJ whole genome shotgun (WGS) entry which is preliminary data.</text>
</comment>
<dbReference type="Proteomes" id="UP000324222">
    <property type="component" value="Unassembled WGS sequence"/>
</dbReference>
<protein>
    <submittedName>
        <fullName evidence="2">Uncharacterized protein</fullName>
    </submittedName>
</protein>
<evidence type="ECO:0000313" key="2">
    <source>
        <dbReference type="EMBL" id="MPC31924.1"/>
    </source>
</evidence>
<proteinExistence type="predicted"/>
<gene>
    <name evidence="2" type="ORF">E2C01_025224</name>
</gene>
<dbReference type="AlphaFoldDB" id="A0A5B7EHA4"/>
<accession>A0A5B7EHA4</accession>
<reference evidence="2 3" key="1">
    <citation type="submission" date="2019-05" db="EMBL/GenBank/DDBJ databases">
        <title>Another draft genome of Portunus trituberculatus and its Hox gene families provides insights of decapod evolution.</title>
        <authorList>
            <person name="Jeong J.-H."/>
            <person name="Song I."/>
            <person name="Kim S."/>
            <person name="Choi T."/>
            <person name="Kim D."/>
            <person name="Ryu S."/>
            <person name="Kim W."/>
        </authorList>
    </citation>
    <scope>NUCLEOTIDE SEQUENCE [LARGE SCALE GENOMIC DNA]</scope>
    <source>
        <tissue evidence="2">Muscle</tissue>
    </source>
</reference>
<feature type="region of interest" description="Disordered" evidence="1">
    <location>
        <begin position="30"/>
        <end position="61"/>
    </location>
</feature>
<keyword evidence="3" id="KW-1185">Reference proteome</keyword>
<sequence length="61" mass="6566">MYASMPDTITSVMRSPQRDVCVSDTEAVIIPGKTSSGPPNWQRQNARGTFALGDPAEGLEK</sequence>
<evidence type="ECO:0000256" key="1">
    <source>
        <dbReference type="SAM" id="MobiDB-lite"/>
    </source>
</evidence>